<comment type="caution">
    <text evidence="3">The sequence shown here is derived from an EMBL/GenBank/DDBJ whole genome shotgun (WGS) entry which is preliminary data.</text>
</comment>
<feature type="compositionally biased region" description="Polar residues" evidence="1">
    <location>
        <begin position="446"/>
        <end position="456"/>
    </location>
</feature>
<dbReference type="SUPFAM" id="SSF53474">
    <property type="entry name" value="alpha/beta-Hydrolases"/>
    <property type="match status" value="1"/>
</dbReference>
<dbReference type="PANTHER" id="PTHR22753">
    <property type="entry name" value="TRANSMEMBRANE PROTEIN 68"/>
    <property type="match status" value="1"/>
</dbReference>
<feature type="region of interest" description="Disordered" evidence="1">
    <location>
        <begin position="406"/>
        <end position="482"/>
    </location>
</feature>
<keyword evidence="4" id="KW-1185">Reference proteome</keyword>
<proteinExistence type="predicted"/>
<reference evidence="3 4" key="1">
    <citation type="submission" date="2024-06" db="EMBL/GenBank/DDBJ databases">
        <authorList>
            <person name="Kraege A."/>
            <person name="Thomma B."/>
        </authorList>
    </citation>
    <scope>NUCLEOTIDE SEQUENCE [LARGE SCALE GENOMIC DNA]</scope>
</reference>
<protein>
    <submittedName>
        <fullName evidence="3">G9997 protein</fullName>
    </submittedName>
</protein>
<evidence type="ECO:0000256" key="1">
    <source>
        <dbReference type="SAM" id="MobiDB-lite"/>
    </source>
</evidence>
<feature type="compositionally biased region" description="Polar residues" evidence="1">
    <location>
        <begin position="406"/>
        <end position="417"/>
    </location>
</feature>
<dbReference type="Proteomes" id="UP001497392">
    <property type="component" value="Unassembled WGS sequence"/>
</dbReference>
<organism evidence="3 4">
    <name type="scientific">Coccomyxa viridis</name>
    <dbReference type="NCBI Taxonomy" id="1274662"/>
    <lineage>
        <taxon>Eukaryota</taxon>
        <taxon>Viridiplantae</taxon>
        <taxon>Chlorophyta</taxon>
        <taxon>core chlorophytes</taxon>
        <taxon>Trebouxiophyceae</taxon>
        <taxon>Trebouxiophyceae incertae sedis</taxon>
        <taxon>Coccomyxaceae</taxon>
        <taxon>Coccomyxa</taxon>
    </lineage>
</organism>
<dbReference type="CDD" id="cd07987">
    <property type="entry name" value="LPLAT_MGAT-like"/>
    <property type="match status" value="1"/>
</dbReference>
<evidence type="ECO:0000313" key="4">
    <source>
        <dbReference type="Proteomes" id="UP001497392"/>
    </source>
</evidence>
<dbReference type="InterPro" id="IPR000073">
    <property type="entry name" value="AB_hydrolase_1"/>
</dbReference>
<dbReference type="SMART" id="SM00563">
    <property type="entry name" value="PlsC"/>
    <property type="match status" value="1"/>
</dbReference>
<evidence type="ECO:0000313" key="3">
    <source>
        <dbReference type="EMBL" id="CAL5227091.1"/>
    </source>
</evidence>
<gene>
    <name evidence="3" type="primary">g9997</name>
    <name evidence="3" type="ORF">VP750_LOCUS8997</name>
</gene>
<dbReference type="InterPro" id="IPR029058">
    <property type="entry name" value="AB_hydrolase_fold"/>
</dbReference>
<name>A0ABP1G471_9CHLO</name>
<dbReference type="Gene3D" id="3.40.50.1820">
    <property type="entry name" value="alpha/beta hydrolase"/>
    <property type="match status" value="1"/>
</dbReference>
<feature type="region of interest" description="Disordered" evidence="1">
    <location>
        <begin position="372"/>
        <end position="391"/>
    </location>
</feature>
<feature type="compositionally biased region" description="Low complexity" evidence="1">
    <location>
        <begin position="426"/>
        <end position="445"/>
    </location>
</feature>
<dbReference type="PANTHER" id="PTHR22753:SF48">
    <property type="entry name" value="PHOSPHOLIPID_GLYCEROL ACYLTRANSFERASE DOMAIN-CONTAINING PROTEIN"/>
    <property type="match status" value="1"/>
</dbReference>
<accession>A0ABP1G471</accession>
<dbReference type="Pfam" id="PF01553">
    <property type="entry name" value="Acyltransferase"/>
    <property type="match status" value="1"/>
</dbReference>
<feature type="compositionally biased region" description="Low complexity" evidence="1">
    <location>
        <begin position="375"/>
        <end position="391"/>
    </location>
</feature>
<dbReference type="Pfam" id="PF00561">
    <property type="entry name" value="Abhydrolase_1"/>
    <property type="match status" value="1"/>
</dbReference>
<sequence length="777" mass="82851">MQSLRLLNPTAYDHLGELPLLIYIPGSDGTGNSVAPQLPGLTAAGFDVRCLYIPATDRSEWSGLTRQTIQVLREILQQSPGNDKVTIVAESFGGCLGLRVAAAAPELVERLVLVNPATSFVRALGGLPGVIAGTNLLSLFPEPLYQLAQAVLVPLLVDKDNVGPSGLKAITNMMTMRPTPDFNGITGAMDQEQPAQERHRTRRGLQLYTPAVTASWRLRMLRKGNVPDAELTKIRAPTLIVASAADRLLPSLEESGRLVRVIPNSQRVILPNSGHTALLESGISLARIMDRTGFLPEAPLPEREQPATALNDTVADTTAPISAARSTPAEQAGSADGGIQSSRIAAGSTGAAPAASLSNGAVVVVGPIEAREGSSSRAGSGARVGSASASNGSLTAGFSSSAYPVSINGGASQQQDRASPSEDVSDSSSSAGSGSKPSSNGASSPEQASSFQQRSPQEARRGSTWGPDPGSKAKRGKRRMVRDQIDESYETALRALSPLRTLISPVIRGAENVPDGAVKERGCLFVGNHTQFGLYDLPFLMYELYLRGHKARGLAHPEHWQGPQGQLFERFGAVKASPMAAYKLLRQGESVLLFPGGGREVNKLKGEKYKLLWKESPDFVRLASKLDCTIIPFAAVGGDDAFDLALDTEEVLRNPFLGPLAAGTIERFAPGLDPREALFPITKGPFGLPSPVPIPKLERLYFKFMPPVEAADVLCSLDNEDSCMDTYQQVKTSIEQGLQELLQEREIDPERELGPRILGQAARFLPAFDLLQGVGRQ</sequence>
<dbReference type="InterPro" id="IPR002123">
    <property type="entry name" value="Plipid/glycerol_acylTrfase"/>
</dbReference>
<feature type="domain" description="Phospholipid/glycerol acyltransferase" evidence="2">
    <location>
        <begin position="523"/>
        <end position="638"/>
    </location>
</feature>
<evidence type="ECO:0000259" key="2">
    <source>
        <dbReference type="SMART" id="SM00563"/>
    </source>
</evidence>
<dbReference type="EMBL" id="CAXHTA020000017">
    <property type="protein sequence ID" value="CAL5227091.1"/>
    <property type="molecule type" value="Genomic_DNA"/>
</dbReference>